<feature type="compositionally biased region" description="Basic and acidic residues" evidence="1">
    <location>
        <begin position="1"/>
        <end position="10"/>
    </location>
</feature>
<feature type="region of interest" description="Disordered" evidence="1">
    <location>
        <begin position="1"/>
        <end position="46"/>
    </location>
</feature>
<feature type="compositionally biased region" description="Polar residues" evidence="1">
    <location>
        <begin position="31"/>
        <end position="40"/>
    </location>
</feature>
<sequence>MAPPGRKDGRPSTAAATVADTQTGYDPHSMVWTSIPTSDSPPELPQSFKSAALTAAVARREQASNALRAASTDAASLATAADPDADACSSTISPPATRSAGPQRGKRATDFVVVLKPRTQLSLANAFPENGAGRALIAHLGATATRLVTVVMVKPRYVSYDALLIPVQPYKKTVPACGRCGSVGHRPDVCPGPKPDLCGICGKAVPLTDGARAPHECTPRCALCAGSHVTGDRHCKERYRAPPPKPSTPPSEGQAGRKKRKRRRPRKPRKSGSRESPQGAQPPATNH</sequence>
<name>A0A9J6FX12_HAELO</name>
<keyword evidence="3" id="KW-1185">Reference proteome</keyword>
<organism evidence="2 3">
    <name type="scientific">Haemaphysalis longicornis</name>
    <name type="common">Bush tick</name>
    <dbReference type="NCBI Taxonomy" id="44386"/>
    <lineage>
        <taxon>Eukaryota</taxon>
        <taxon>Metazoa</taxon>
        <taxon>Ecdysozoa</taxon>
        <taxon>Arthropoda</taxon>
        <taxon>Chelicerata</taxon>
        <taxon>Arachnida</taxon>
        <taxon>Acari</taxon>
        <taxon>Parasitiformes</taxon>
        <taxon>Ixodida</taxon>
        <taxon>Ixodoidea</taxon>
        <taxon>Ixodidae</taxon>
        <taxon>Haemaphysalinae</taxon>
        <taxon>Haemaphysalis</taxon>
    </lineage>
</organism>
<evidence type="ECO:0008006" key="4">
    <source>
        <dbReference type="Google" id="ProtNLM"/>
    </source>
</evidence>
<evidence type="ECO:0000256" key="1">
    <source>
        <dbReference type="SAM" id="MobiDB-lite"/>
    </source>
</evidence>
<dbReference type="EMBL" id="JABSTR010000004">
    <property type="protein sequence ID" value="KAH9366905.1"/>
    <property type="molecule type" value="Genomic_DNA"/>
</dbReference>
<proteinExistence type="predicted"/>
<comment type="caution">
    <text evidence="2">The sequence shown here is derived from an EMBL/GenBank/DDBJ whole genome shotgun (WGS) entry which is preliminary data.</text>
</comment>
<feature type="compositionally biased region" description="Polar residues" evidence="1">
    <location>
        <begin position="275"/>
        <end position="287"/>
    </location>
</feature>
<feature type="region of interest" description="Disordered" evidence="1">
    <location>
        <begin position="235"/>
        <end position="287"/>
    </location>
</feature>
<protein>
    <recommendedName>
        <fullName evidence="4">CCHC-type domain-containing protein</fullName>
    </recommendedName>
</protein>
<dbReference type="OMA" id="RPDVCPG"/>
<evidence type="ECO:0000313" key="2">
    <source>
        <dbReference type="EMBL" id="KAH9366905.1"/>
    </source>
</evidence>
<dbReference type="OrthoDB" id="10506819at2759"/>
<gene>
    <name evidence="2" type="ORF">HPB48_022249</name>
</gene>
<dbReference type="VEuPathDB" id="VectorBase:HLOH_061906"/>
<feature type="compositionally biased region" description="Basic residues" evidence="1">
    <location>
        <begin position="256"/>
        <end position="271"/>
    </location>
</feature>
<feature type="region of interest" description="Disordered" evidence="1">
    <location>
        <begin position="83"/>
        <end position="106"/>
    </location>
</feature>
<dbReference type="AlphaFoldDB" id="A0A9J6FX12"/>
<evidence type="ECO:0000313" key="3">
    <source>
        <dbReference type="Proteomes" id="UP000821853"/>
    </source>
</evidence>
<reference evidence="2 3" key="1">
    <citation type="journal article" date="2020" name="Cell">
        <title>Large-Scale Comparative Analyses of Tick Genomes Elucidate Their Genetic Diversity and Vector Capacities.</title>
        <authorList>
            <consortium name="Tick Genome and Microbiome Consortium (TIGMIC)"/>
            <person name="Jia N."/>
            <person name="Wang J."/>
            <person name="Shi W."/>
            <person name="Du L."/>
            <person name="Sun Y."/>
            <person name="Zhan W."/>
            <person name="Jiang J.F."/>
            <person name="Wang Q."/>
            <person name="Zhang B."/>
            <person name="Ji P."/>
            <person name="Bell-Sakyi L."/>
            <person name="Cui X.M."/>
            <person name="Yuan T.T."/>
            <person name="Jiang B.G."/>
            <person name="Yang W.F."/>
            <person name="Lam T.T."/>
            <person name="Chang Q.C."/>
            <person name="Ding S.J."/>
            <person name="Wang X.J."/>
            <person name="Zhu J.G."/>
            <person name="Ruan X.D."/>
            <person name="Zhao L."/>
            <person name="Wei J.T."/>
            <person name="Ye R.Z."/>
            <person name="Que T.C."/>
            <person name="Du C.H."/>
            <person name="Zhou Y.H."/>
            <person name="Cheng J.X."/>
            <person name="Dai P.F."/>
            <person name="Guo W.B."/>
            <person name="Han X.H."/>
            <person name="Huang E.J."/>
            <person name="Li L.F."/>
            <person name="Wei W."/>
            <person name="Gao Y.C."/>
            <person name="Liu J.Z."/>
            <person name="Shao H.Z."/>
            <person name="Wang X."/>
            <person name="Wang C.C."/>
            <person name="Yang T.C."/>
            <person name="Huo Q.B."/>
            <person name="Li W."/>
            <person name="Chen H.Y."/>
            <person name="Chen S.E."/>
            <person name="Zhou L.G."/>
            <person name="Ni X.B."/>
            <person name="Tian J.H."/>
            <person name="Sheng Y."/>
            <person name="Liu T."/>
            <person name="Pan Y.S."/>
            <person name="Xia L.Y."/>
            <person name="Li J."/>
            <person name="Zhao F."/>
            <person name="Cao W.C."/>
        </authorList>
    </citation>
    <scope>NUCLEOTIDE SEQUENCE [LARGE SCALE GENOMIC DNA]</scope>
    <source>
        <strain evidence="2">HaeL-2018</strain>
    </source>
</reference>
<dbReference type="Proteomes" id="UP000821853">
    <property type="component" value="Chromosome 2"/>
</dbReference>
<accession>A0A9J6FX12</accession>